<dbReference type="GO" id="GO:0008270">
    <property type="term" value="F:zinc ion binding"/>
    <property type="evidence" value="ECO:0007669"/>
    <property type="project" value="InterPro"/>
</dbReference>
<dbReference type="Gene3D" id="3.30.2010.30">
    <property type="match status" value="1"/>
</dbReference>
<dbReference type="PANTHER" id="PTHR45726:SF3">
    <property type="entry name" value="LEUKOTRIENE A-4 HYDROLASE"/>
    <property type="match status" value="1"/>
</dbReference>
<dbReference type="InterPro" id="IPR027268">
    <property type="entry name" value="Peptidase_M4/M1_CTD_sf"/>
</dbReference>
<evidence type="ECO:0000259" key="11">
    <source>
        <dbReference type="SMART" id="SM01263"/>
    </source>
</evidence>
<evidence type="ECO:0000256" key="10">
    <source>
        <dbReference type="PIRSR" id="PIRSR634015-3"/>
    </source>
</evidence>
<feature type="binding site" evidence="10">
    <location>
        <position position="304"/>
    </location>
    <ligand>
        <name>Zn(2+)</name>
        <dbReference type="ChEBI" id="CHEBI:29105"/>
        <note>catalytic</note>
    </ligand>
</feature>
<evidence type="ECO:0000313" key="13">
    <source>
        <dbReference type="Proteomes" id="UP000176998"/>
    </source>
</evidence>
<evidence type="ECO:0000256" key="5">
    <source>
        <dbReference type="ARBA" id="ARBA00022723"/>
    </source>
</evidence>
<dbReference type="GeneID" id="34560315"/>
<feature type="binding site" evidence="10">
    <location>
        <position position="300"/>
    </location>
    <ligand>
        <name>Zn(2+)</name>
        <dbReference type="ChEBI" id="CHEBI:29105"/>
        <note>catalytic</note>
    </ligand>
</feature>
<evidence type="ECO:0000256" key="9">
    <source>
        <dbReference type="PIRSR" id="PIRSR634015-1"/>
    </source>
</evidence>
<name>A0A1G4B8E1_9PEZI</name>
<evidence type="ECO:0000256" key="2">
    <source>
        <dbReference type="ARBA" id="ARBA00010136"/>
    </source>
</evidence>
<dbReference type="InterPro" id="IPR045357">
    <property type="entry name" value="Aminopeptidase_N-like_N"/>
</dbReference>
<dbReference type="SUPFAM" id="SSF63737">
    <property type="entry name" value="Leukotriene A4 hydrolase N-terminal domain"/>
    <property type="match status" value="1"/>
</dbReference>
<evidence type="ECO:0000256" key="7">
    <source>
        <dbReference type="ARBA" id="ARBA00022833"/>
    </source>
</evidence>
<keyword evidence="13" id="KW-1185">Reference proteome</keyword>
<dbReference type="InterPro" id="IPR038502">
    <property type="entry name" value="M1_LTA-4_hydro/amino_C_sf"/>
</dbReference>
<protein>
    <recommendedName>
        <fullName evidence="11">Peptidase M1 leukotriene A4 hydrolase/aminopeptidase C-terminal domain-containing protein</fullName>
    </recommendedName>
</protein>
<dbReference type="InterPro" id="IPR001930">
    <property type="entry name" value="Peptidase_M1"/>
</dbReference>
<feature type="domain" description="Peptidase M1 leukotriene A4 hydrolase/aminopeptidase C-terminal" evidence="11">
    <location>
        <begin position="470"/>
        <end position="613"/>
    </location>
</feature>
<dbReference type="GO" id="GO:0004177">
    <property type="term" value="F:aminopeptidase activity"/>
    <property type="evidence" value="ECO:0007669"/>
    <property type="project" value="TreeGrafter"/>
</dbReference>
<dbReference type="GO" id="GO:0005829">
    <property type="term" value="C:cytosol"/>
    <property type="evidence" value="ECO:0007669"/>
    <property type="project" value="TreeGrafter"/>
</dbReference>
<accession>A0A1G4B8E1</accession>
<dbReference type="Gene3D" id="1.25.40.320">
    <property type="entry name" value="Peptidase M1, leukotriene A4 hydrolase/aminopeptidase C-terminal domain"/>
    <property type="match status" value="1"/>
</dbReference>
<evidence type="ECO:0000256" key="4">
    <source>
        <dbReference type="ARBA" id="ARBA00022670"/>
    </source>
</evidence>
<dbReference type="Gene3D" id="1.10.390.10">
    <property type="entry name" value="Neutral Protease Domain 2"/>
    <property type="match status" value="1"/>
</dbReference>
<dbReference type="GO" id="GO:0004301">
    <property type="term" value="F:epoxide hydrolase activity"/>
    <property type="evidence" value="ECO:0007669"/>
    <property type="project" value="TreeGrafter"/>
</dbReference>
<keyword evidence="6" id="KW-0378">Hydrolase</keyword>
<dbReference type="InterPro" id="IPR015211">
    <property type="entry name" value="Peptidase_M1_C"/>
</dbReference>
<reference evidence="12 13" key="1">
    <citation type="submission" date="2016-09" db="EMBL/GenBank/DDBJ databases">
        <authorList>
            <person name="Capua I."/>
            <person name="De Benedictis P."/>
            <person name="Joannis T."/>
            <person name="Lombin L.H."/>
            <person name="Cattoli G."/>
        </authorList>
    </citation>
    <scope>NUCLEOTIDE SEQUENCE [LARGE SCALE GENOMIC DNA]</scope>
    <source>
        <strain evidence="12 13">IMI 309357</strain>
    </source>
</reference>
<dbReference type="Pfam" id="PF09127">
    <property type="entry name" value="Leuk-A4-hydro_C"/>
    <property type="match status" value="1"/>
</dbReference>
<dbReference type="InterPro" id="IPR049980">
    <property type="entry name" value="LTA4H_cat"/>
</dbReference>
<dbReference type="InterPro" id="IPR034015">
    <property type="entry name" value="M1_LTA4H"/>
</dbReference>
<comment type="cofactor">
    <cofactor evidence="10">
        <name>Zn(2+)</name>
        <dbReference type="ChEBI" id="CHEBI:29105"/>
    </cofactor>
    <text evidence="10">Binds 1 zinc ion per subunit.</text>
</comment>
<dbReference type="InterPro" id="IPR042097">
    <property type="entry name" value="Aminopeptidase_N-like_N_sf"/>
</dbReference>
<comment type="subcellular location">
    <subcellularLocation>
        <location evidence="1">Cytoplasm</location>
    </subcellularLocation>
</comment>
<gene>
    <name evidence="12" type="ORF">CORC01_07167</name>
</gene>
<keyword evidence="8" id="KW-0482">Metalloprotease</keyword>
<dbReference type="PANTHER" id="PTHR45726">
    <property type="entry name" value="LEUKOTRIENE A-4 HYDROLASE"/>
    <property type="match status" value="1"/>
</dbReference>
<dbReference type="SUPFAM" id="SSF48371">
    <property type="entry name" value="ARM repeat"/>
    <property type="match status" value="1"/>
</dbReference>
<dbReference type="InterPro" id="IPR016024">
    <property type="entry name" value="ARM-type_fold"/>
</dbReference>
<dbReference type="InterPro" id="IPR014782">
    <property type="entry name" value="Peptidase_M1_dom"/>
</dbReference>
<dbReference type="GO" id="GO:0006508">
    <property type="term" value="P:proteolysis"/>
    <property type="evidence" value="ECO:0007669"/>
    <property type="project" value="UniProtKB-KW"/>
</dbReference>
<sequence length="621" mass="70296">MCPTHRVTDVNTNSNFRDISTNHTALDFTIDFDRKILSGRTIIIGEARVEELTKVVLDTSHLVIKDVSHAGESLVWALKPENEENGSPLHIELGRSFNTGETIELAVDFETTQETTGLQWFSPSQTDDKEYPFMFSQCEAIHARSVFPCQDTPSIKSTFDITIHSTLPVVASGVPEVELLFPSIIDTTKQKTYKFKMEIPISNYLFAVASGNLAGEKIGPKSYVYSAPNDLEACKAEFKPDLQAIMESAENLIFEYPWPLYNLVVLPKSFHLGGMENPLFNFYSATVVSGDRENISVVAHEFSHSYSGNLVTNASWEHFWLNEGWTVWIERNIMRELKGDDEVELQAIVGWQDLIQSIETYGGNESVFTSLVLEFEGKGPDDVLSKIPYEKGYTFLCYLEKTVGRAKWLKFVPHYFRTFYGAALDSDQFTDCVISFFSPDTTATLALSGVDWQSWLHKPGAPQKPDFNSKLYKKAVQLADQWGSLSDDSSFQPSTDDVKGWTAGQVLVFLDLLIESPQSIPLDYCKLLDDLYDVGKSGNFEVVTRYLRIALQAGDRRVLKQTEDVLGQTGRMKFVRPLFKELLSVDEGLALELFNKYQSFYHPTCLRMLKNLWDEQRPNDN</sequence>
<evidence type="ECO:0000256" key="8">
    <source>
        <dbReference type="ARBA" id="ARBA00023049"/>
    </source>
</evidence>
<evidence type="ECO:0000256" key="6">
    <source>
        <dbReference type="ARBA" id="ARBA00022801"/>
    </source>
</evidence>
<keyword evidence="5 10" id="KW-0479">Metal-binding</keyword>
<evidence type="ECO:0000313" key="12">
    <source>
        <dbReference type="EMBL" id="OHE97552.1"/>
    </source>
</evidence>
<dbReference type="Gene3D" id="2.60.40.1730">
    <property type="entry name" value="tricorn interacting facor f3 domain"/>
    <property type="match status" value="1"/>
</dbReference>
<dbReference type="Proteomes" id="UP000176998">
    <property type="component" value="Unassembled WGS sequence"/>
</dbReference>
<keyword evidence="4" id="KW-0645">Protease</keyword>
<feature type="binding site" evidence="10">
    <location>
        <position position="323"/>
    </location>
    <ligand>
        <name>Zn(2+)</name>
        <dbReference type="ChEBI" id="CHEBI:29105"/>
        <note>catalytic</note>
    </ligand>
</feature>
<dbReference type="SMART" id="SM01263">
    <property type="entry name" value="Leuk-A4-hydro_C"/>
    <property type="match status" value="1"/>
</dbReference>
<dbReference type="AlphaFoldDB" id="A0A1G4B8E1"/>
<feature type="active site" description="Proton acceptor" evidence="9">
    <location>
        <position position="301"/>
    </location>
</feature>
<dbReference type="STRING" id="1209926.A0A1G4B8E1"/>
<dbReference type="GO" id="GO:0008237">
    <property type="term" value="F:metallopeptidase activity"/>
    <property type="evidence" value="ECO:0007669"/>
    <property type="project" value="UniProtKB-KW"/>
</dbReference>
<dbReference type="FunFam" id="2.60.40.1730:FF:000004">
    <property type="entry name" value="Leukotriene A(4) hydrolase"/>
    <property type="match status" value="1"/>
</dbReference>
<dbReference type="SUPFAM" id="SSF55486">
    <property type="entry name" value="Metalloproteases ('zincins'), catalytic domain"/>
    <property type="match status" value="1"/>
</dbReference>
<comment type="caution">
    <text evidence="12">The sequence shown here is derived from an EMBL/GenBank/DDBJ whole genome shotgun (WGS) entry which is preliminary data.</text>
</comment>
<organism evidence="12 13">
    <name type="scientific">Colletotrichum orchidophilum</name>
    <dbReference type="NCBI Taxonomy" id="1209926"/>
    <lineage>
        <taxon>Eukaryota</taxon>
        <taxon>Fungi</taxon>
        <taxon>Dikarya</taxon>
        <taxon>Ascomycota</taxon>
        <taxon>Pezizomycotina</taxon>
        <taxon>Sordariomycetes</taxon>
        <taxon>Hypocreomycetidae</taxon>
        <taxon>Glomerellales</taxon>
        <taxon>Glomerellaceae</taxon>
        <taxon>Colletotrichum</taxon>
    </lineage>
</organism>
<dbReference type="RefSeq" id="XP_022474705.1">
    <property type="nucleotide sequence ID" value="XM_022618805.1"/>
</dbReference>
<dbReference type="FunFam" id="3.30.2010.30:FF:000001">
    <property type="entry name" value="Leukotriene A(4) hydrolase"/>
    <property type="match status" value="1"/>
</dbReference>
<evidence type="ECO:0000256" key="3">
    <source>
        <dbReference type="ARBA" id="ARBA00022490"/>
    </source>
</evidence>
<dbReference type="PRINTS" id="PR00756">
    <property type="entry name" value="ALADIPTASE"/>
</dbReference>
<keyword evidence="3" id="KW-0963">Cytoplasm</keyword>
<dbReference type="EMBL" id="MJBS01000056">
    <property type="protein sequence ID" value="OHE97552.1"/>
    <property type="molecule type" value="Genomic_DNA"/>
</dbReference>
<dbReference type="OrthoDB" id="79562at2759"/>
<evidence type="ECO:0000256" key="1">
    <source>
        <dbReference type="ARBA" id="ARBA00004496"/>
    </source>
</evidence>
<keyword evidence="7 10" id="KW-0862">Zinc</keyword>
<comment type="similarity">
    <text evidence="2">Belongs to the peptidase M1 family.</text>
</comment>
<feature type="active site" description="Proton donor" evidence="9">
    <location>
        <position position="389"/>
    </location>
</feature>
<dbReference type="Pfam" id="PF17900">
    <property type="entry name" value="Peptidase_M1_N"/>
    <property type="match status" value="1"/>
</dbReference>
<proteinExistence type="inferred from homology"/>
<dbReference type="CDD" id="cd09599">
    <property type="entry name" value="M1_LTA4H"/>
    <property type="match status" value="1"/>
</dbReference>
<dbReference type="Pfam" id="PF01433">
    <property type="entry name" value="Peptidase_M1"/>
    <property type="match status" value="1"/>
</dbReference>